<protein>
    <recommendedName>
        <fullName evidence="1">F-box domain-containing protein</fullName>
    </recommendedName>
</protein>
<dbReference type="SUPFAM" id="SSF81383">
    <property type="entry name" value="F-box domain"/>
    <property type="match status" value="1"/>
</dbReference>
<sequence>MDLEKPKTQEAAIAAGRQHYGAKRFKHALALFTVAMRMCPCNRQTRRERCTCKDFEKVAQEGGSIFNEAMYTCKCPVGKTFNKCDNKHHIHALDYRAATWEVLQALDRAQRDAEWILELAPRLPDGYLRLGKIARLQKKHEFAWHVYTAGIEVGNKHQLAGSPKFQKLHSARQPLHVWYYRRDPLRNPREIVQRIFQYLDFATIVRCLRVSKDWRQYLTSRGNERFWRALLFTKQFPHRYAPSNASLKKLISYSGKDVRQIVIDSVLRFRLTQQKLITLLQGSDNLESLVLRGNIEEDLHIPMAKTLFKKLDRVFLDEILVGKPHILEPLLTLASESIQNLHLRGLPQVGTTTTFGFPSLPNLQYLRIEEQNKPNPIRLGIWTIAAGSPHIRQIWLGDVQLSGHQPEDTELDELWPNLNVVIMHGSTDNDPETAQTIQKLASIRQGDTLQYVDFDFRWKYDEQGPLGLRMLSNMLNQQPATMDSDEFNYGNQYKNLHSLRLARALIPPSNLQAVLSDAIAAHKLHTLDLVFPLEPFGTPQGSISVEYLDKHEWLRGAESIKCLGIFEFRFRSYPKNDDDLPLPSFLATFPNLEVIEINSAHYEGPEFCTVIEAILKVTHLRKIYQTTVQGIALDQLRGLAAKYNVELVWGERARQWPLQIEESI</sequence>
<gene>
    <name evidence="2" type="ORF">NECHADRAFT_80354</name>
</gene>
<evidence type="ECO:0000313" key="2">
    <source>
        <dbReference type="EMBL" id="EEU45438.1"/>
    </source>
</evidence>
<dbReference type="AlphaFoldDB" id="C7YRD6"/>
<dbReference type="CDD" id="cd09917">
    <property type="entry name" value="F-box_SF"/>
    <property type="match status" value="1"/>
</dbReference>
<dbReference type="KEGG" id="nhe:NECHADRAFT_80354"/>
<dbReference type="RefSeq" id="XP_003051151.1">
    <property type="nucleotide sequence ID" value="XM_003051105.1"/>
</dbReference>
<evidence type="ECO:0000313" key="3">
    <source>
        <dbReference type="Proteomes" id="UP000005206"/>
    </source>
</evidence>
<dbReference type="PROSITE" id="PS50181">
    <property type="entry name" value="FBOX"/>
    <property type="match status" value="1"/>
</dbReference>
<dbReference type="STRING" id="660122.C7YRD6"/>
<dbReference type="SUPFAM" id="SSF52047">
    <property type="entry name" value="RNI-like"/>
    <property type="match status" value="1"/>
</dbReference>
<dbReference type="InterPro" id="IPR001810">
    <property type="entry name" value="F-box_dom"/>
</dbReference>
<dbReference type="Gene3D" id="1.20.1280.50">
    <property type="match status" value="1"/>
</dbReference>
<dbReference type="HOGENOM" id="CLU_010622_0_0_1"/>
<evidence type="ECO:0000259" key="1">
    <source>
        <dbReference type="PROSITE" id="PS50181"/>
    </source>
</evidence>
<accession>C7YRD6</accession>
<dbReference type="InParanoid" id="C7YRD6"/>
<feature type="domain" description="F-box" evidence="1">
    <location>
        <begin position="181"/>
        <end position="230"/>
    </location>
</feature>
<dbReference type="Gene3D" id="1.25.40.10">
    <property type="entry name" value="Tetratricopeptide repeat domain"/>
    <property type="match status" value="1"/>
</dbReference>
<dbReference type="SMART" id="SM00256">
    <property type="entry name" value="FBOX"/>
    <property type="match status" value="1"/>
</dbReference>
<reference evidence="2 3" key="1">
    <citation type="journal article" date="2009" name="PLoS Genet.">
        <title>The genome of Nectria haematococca: contribution of supernumerary chromosomes to gene expansion.</title>
        <authorList>
            <person name="Coleman J.J."/>
            <person name="Rounsley S.D."/>
            <person name="Rodriguez-Carres M."/>
            <person name="Kuo A."/>
            <person name="Wasmann C.C."/>
            <person name="Grimwood J."/>
            <person name="Schmutz J."/>
            <person name="Taga M."/>
            <person name="White G.J."/>
            <person name="Zhou S."/>
            <person name="Schwartz D.C."/>
            <person name="Freitag M."/>
            <person name="Ma L.J."/>
            <person name="Danchin E.G."/>
            <person name="Henrissat B."/>
            <person name="Coutinho P.M."/>
            <person name="Nelson D.R."/>
            <person name="Straney D."/>
            <person name="Napoli C.A."/>
            <person name="Barker B.M."/>
            <person name="Gribskov M."/>
            <person name="Rep M."/>
            <person name="Kroken S."/>
            <person name="Molnar I."/>
            <person name="Rensing C."/>
            <person name="Kennell J.C."/>
            <person name="Zamora J."/>
            <person name="Farman M.L."/>
            <person name="Selker E.U."/>
            <person name="Salamov A."/>
            <person name="Shapiro H."/>
            <person name="Pangilinan J."/>
            <person name="Lindquist E."/>
            <person name="Lamers C."/>
            <person name="Grigoriev I.V."/>
            <person name="Geiser D.M."/>
            <person name="Covert S.F."/>
            <person name="Temporini E."/>
            <person name="Vanetten H.D."/>
        </authorList>
    </citation>
    <scope>NUCLEOTIDE SEQUENCE [LARGE SCALE GENOMIC DNA]</scope>
    <source>
        <strain evidence="3">ATCC MYA-4622 / CBS 123669 / FGSC 9596 / NRRL 45880 / 77-13-4</strain>
    </source>
</reference>
<dbReference type="SUPFAM" id="SSF48452">
    <property type="entry name" value="TPR-like"/>
    <property type="match status" value="1"/>
</dbReference>
<dbReference type="InterPro" id="IPR036047">
    <property type="entry name" value="F-box-like_dom_sf"/>
</dbReference>
<keyword evidence="3" id="KW-1185">Reference proteome</keyword>
<dbReference type="OMA" id="DFDFRWR"/>
<proteinExistence type="predicted"/>
<organism evidence="2 3">
    <name type="scientific">Fusarium vanettenii (strain ATCC MYA-4622 / CBS 123669 / FGSC 9596 / NRRL 45880 / 77-13-4)</name>
    <name type="common">Fusarium solani subsp. pisi</name>
    <dbReference type="NCBI Taxonomy" id="660122"/>
    <lineage>
        <taxon>Eukaryota</taxon>
        <taxon>Fungi</taxon>
        <taxon>Dikarya</taxon>
        <taxon>Ascomycota</taxon>
        <taxon>Pezizomycotina</taxon>
        <taxon>Sordariomycetes</taxon>
        <taxon>Hypocreomycetidae</taxon>
        <taxon>Hypocreales</taxon>
        <taxon>Nectriaceae</taxon>
        <taxon>Fusarium</taxon>
        <taxon>Fusarium solani species complex</taxon>
        <taxon>Fusarium vanettenii</taxon>
    </lineage>
</organism>
<dbReference type="VEuPathDB" id="FungiDB:NECHADRAFT_80354"/>
<dbReference type="Proteomes" id="UP000005206">
    <property type="component" value="Chromosome 5"/>
</dbReference>
<dbReference type="eggNOG" id="ENOG502S69X">
    <property type="taxonomic scope" value="Eukaryota"/>
</dbReference>
<name>C7YRD6_FUSV7</name>
<dbReference type="Gene3D" id="3.80.10.10">
    <property type="entry name" value="Ribonuclease Inhibitor"/>
    <property type="match status" value="1"/>
</dbReference>
<dbReference type="Pfam" id="PF12937">
    <property type="entry name" value="F-box-like"/>
    <property type="match status" value="1"/>
</dbReference>
<dbReference type="InterPro" id="IPR032675">
    <property type="entry name" value="LRR_dom_sf"/>
</dbReference>
<dbReference type="GeneID" id="9665866"/>
<dbReference type="InterPro" id="IPR011990">
    <property type="entry name" value="TPR-like_helical_dom_sf"/>
</dbReference>
<dbReference type="EMBL" id="GG698899">
    <property type="protein sequence ID" value="EEU45438.1"/>
    <property type="molecule type" value="Genomic_DNA"/>
</dbReference>
<dbReference type="OrthoDB" id="629492at2759"/>